<feature type="transmembrane region" description="Helical" evidence="1">
    <location>
        <begin position="6"/>
        <end position="23"/>
    </location>
</feature>
<evidence type="ECO:0008006" key="4">
    <source>
        <dbReference type="Google" id="ProtNLM"/>
    </source>
</evidence>
<feature type="transmembrane region" description="Helical" evidence="1">
    <location>
        <begin position="35"/>
        <end position="55"/>
    </location>
</feature>
<name>A0A940X224_9GAMM</name>
<keyword evidence="1" id="KW-0472">Membrane</keyword>
<gene>
    <name evidence="2" type="ORF">J5837_02085</name>
</gene>
<reference evidence="2" key="2">
    <citation type="submission" date="2021-03" db="EMBL/GenBank/DDBJ databases">
        <authorList>
            <person name="Cao W."/>
        </authorList>
    </citation>
    <scope>NUCLEOTIDE SEQUENCE</scope>
    <source>
        <strain evidence="2">110414</strain>
    </source>
</reference>
<dbReference type="EMBL" id="JAGKTC010000001">
    <property type="protein sequence ID" value="MBP3983200.1"/>
    <property type="molecule type" value="Genomic_DNA"/>
</dbReference>
<evidence type="ECO:0000313" key="3">
    <source>
        <dbReference type="Proteomes" id="UP000673447"/>
    </source>
</evidence>
<proteinExistence type="predicted"/>
<dbReference type="Proteomes" id="UP000673447">
    <property type="component" value="Unassembled WGS sequence"/>
</dbReference>
<dbReference type="RefSeq" id="WP_210535060.1">
    <property type="nucleotide sequence ID" value="NZ_JAGKTC010000001.1"/>
</dbReference>
<keyword evidence="3" id="KW-1185">Reference proteome</keyword>
<keyword evidence="1" id="KW-0812">Transmembrane</keyword>
<evidence type="ECO:0000313" key="2">
    <source>
        <dbReference type="EMBL" id="MBP3983200.1"/>
    </source>
</evidence>
<feature type="transmembrane region" description="Helical" evidence="1">
    <location>
        <begin position="75"/>
        <end position="95"/>
    </location>
</feature>
<dbReference type="AlphaFoldDB" id="A0A940X224"/>
<organism evidence="2 3">
    <name type="scientific">Pseudoxanthomonas helianthi</name>
    <dbReference type="NCBI Taxonomy" id="1453541"/>
    <lineage>
        <taxon>Bacteria</taxon>
        <taxon>Pseudomonadati</taxon>
        <taxon>Pseudomonadota</taxon>
        <taxon>Gammaproteobacteria</taxon>
        <taxon>Lysobacterales</taxon>
        <taxon>Lysobacteraceae</taxon>
        <taxon>Pseudoxanthomonas</taxon>
    </lineage>
</organism>
<accession>A0A940X224</accession>
<sequence length="100" mass="11236">MPYLALILFLPWFLLLSALFWFFPREPRGTRRKVFDMATLAVALALSFAGMRVGYALGAADLASGAIWKQVLATLVAYGAFLFVLTVAVPLRGWWLRDLR</sequence>
<reference evidence="2" key="1">
    <citation type="journal article" date="2016" name="Int. J. Syst. Evol. Microbiol.">
        <title>Pseudoxanthomonas helianthi sp. nov., isolated from roots of Jerusalem artichoke (Helianthus tuberosus).</title>
        <authorList>
            <person name="Kittiwongwattana C."/>
            <person name="Thawai C."/>
        </authorList>
    </citation>
    <scope>NUCLEOTIDE SEQUENCE</scope>
    <source>
        <strain evidence="2">110414</strain>
    </source>
</reference>
<protein>
    <recommendedName>
        <fullName evidence="4">Transmembrane protein</fullName>
    </recommendedName>
</protein>
<evidence type="ECO:0000256" key="1">
    <source>
        <dbReference type="SAM" id="Phobius"/>
    </source>
</evidence>
<comment type="caution">
    <text evidence="2">The sequence shown here is derived from an EMBL/GenBank/DDBJ whole genome shotgun (WGS) entry which is preliminary data.</text>
</comment>
<keyword evidence="1" id="KW-1133">Transmembrane helix</keyword>